<dbReference type="AlphaFoldDB" id="A0A3G8Y701"/>
<reference evidence="2" key="1">
    <citation type="submission" date="2018-11" db="EMBL/GenBank/DDBJ databases">
        <title>Proposal to divide the Flavobacteriaceae and reorganize its genera based on Amino Acid Identity values calculated from whole genome sequences.</title>
        <authorList>
            <person name="Nicholson A.C."/>
            <person name="Gulvik C.A."/>
            <person name="Whitney A.M."/>
            <person name="Humrighouse B.W."/>
            <person name="Bell M."/>
            <person name="Holmes B."/>
            <person name="Steigerwalt A.B."/>
            <person name="Villarma A."/>
            <person name="Sheth M."/>
            <person name="Batra D."/>
            <person name="Pryor J."/>
            <person name="Bernardet J.-F."/>
            <person name="Hugo C."/>
            <person name="Kampfer P."/>
            <person name="Newman J.D."/>
            <person name="McQuiston J.R."/>
        </authorList>
    </citation>
    <scope>NUCLEOTIDE SEQUENCE [LARGE SCALE GENOMIC DNA]</scope>
    <source>
        <strain evidence="2">F5649</strain>
    </source>
</reference>
<organism evidence="1 2">
    <name type="scientific">Epilithonimonas vandammei</name>
    <dbReference type="NCBI Taxonomy" id="2487072"/>
    <lineage>
        <taxon>Bacteria</taxon>
        <taxon>Pseudomonadati</taxon>
        <taxon>Bacteroidota</taxon>
        <taxon>Flavobacteriia</taxon>
        <taxon>Flavobacteriales</taxon>
        <taxon>Weeksellaceae</taxon>
        <taxon>Chryseobacterium group</taxon>
        <taxon>Epilithonimonas</taxon>
    </lineage>
</organism>
<dbReference type="Proteomes" id="UP000281810">
    <property type="component" value="Chromosome"/>
</dbReference>
<proteinExistence type="predicted"/>
<evidence type="ECO:0000313" key="1">
    <source>
        <dbReference type="EMBL" id="AZI41128.1"/>
    </source>
</evidence>
<dbReference type="InterPro" id="IPR051159">
    <property type="entry name" value="Hexapeptide_acetyltransf"/>
</dbReference>
<sequence>MRYLIFKIYTLKIFFNSIYSKILLKIWGVEYDIGLKILMCPILVKHKSAKIILGKNVTLNSDKKYYHLGMFSKVKLMADKKESIIKIGDNTRINGVCIHAFNIIEIGKNCLIAANTQIIDSNGHLLSFDNPSNRKNTQDNGKPIIIKDDVWIGTGCIILGDTLIEKGAVIAANSVVKGHIPANCLYGGNPAKLIKKY</sequence>
<dbReference type="GO" id="GO:0016746">
    <property type="term" value="F:acyltransferase activity"/>
    <property type="evidence" value="ECO:0007669"/>
    <property type="project" value="UniProtKB-KW"/>
</dbReference>
<keyword evidence="1" id="KW-0808">Transferase</keyword>
<dbReference type="CDD" id="cd04647">
    <property type="entry name" value="LbH_MAT_like"/>
    <property type="match status" value="1"/>
</dbReference>
<dbReference type="OrthoDB" id="9801697at2"/>
<dbReference type="PANTHER" id="PTHR23416">
    <property type="entry name" value="SIALIC ACID SYNTHASE-RELATED"/>
    <property type="match status" value="1"/>
</dbReference>
<dbReference type="Pfam" id="PF00132">
    <property type="entry name" value="Hexapep"/>
    <property type="match status" value="1"/>
</dbReference>
<evidence type="ECO:0000313" key="2">
    <source>
        <dbReference type="Proteomes" id="UP000281810"/>
    </source>
</evidence>
<dbReference type="SUPFAM" id="SSF51161">
    <property type="entry name" value="Trimeric LpxA-like enzymes"/>
    <property type="match status" value="1"/>
</dbReference>
<dbReference type="PANTHER" id="PTHR23416:SF78">
    <property type="entry name" value="LIPOPOLYSACCHARIDE BIOSYNTHESIS O-ACETYL TRANSFERASE WBBJ-RELATED"/>
    <property type="match status" value="1"/>
</dbReference>
<dbReference type="RefSeq" id="WP_124803992.1">
    <property type="nucleotide sequence ID" value="NZ_CP034161.1"/>
</dbReference>
<keyword evidence="2" id="KW-1185">Reference proteome</keyword>
<keyword evidence="1" id="KW-0012">Acyltransferase</keyword>
<dbReference type="InterPro" id="IPR001451">
    <property type="entry name" value="Hexapep"/>
</dbReference>
<accession>A0A3G8Y701</accession>
<dbReference type="InterPro" id="IPR011004">
    <property type="entry name" value="Trimer_LpxA-like_sf"/>
</dbReference>
<dbReference type="EMBL" id="CP034161">
    <property type="protein sequence ID" value="AZI41128.1"/>
    <property type="molecule type" value="Genomic_DNA"/>
</dbReference>
<protein>
    <submittedName>
        <fullName evidence="1">Acyltransferase</fullName>
    </submittedName>
</protein>
<gene>
    <name evidence="1" type="ORF">EIB74_14720</name>
</gene>
<name>A0A3G8Y701_9FLAO</name>
<dbReference type="Gene3D" id="2.160.10.10">
    <property type="entry name" value="Hexapeptide repeat proteins"/>
    <property type="match status" value="1"/>
</dbReference>